<dbReference type="PANTHER" id="PTHR36911">
    <property type="entry name" value="LIM ZINC-BINDING DOMAIN-CONTAINING PROTEIN-RELATED"/>
    <property type="match status" value="1"/>
</dbReference>
<evidence type="ECO:0000313" key="4">
    <source>
        <dbReference type="Proteomes" id="UP000001449"/>
    </source>
</evidence>
<feature type="region of interest" description="Disordered" evidence="2">
    <location>
        <begin position="467"/>
        <end position="498"/>
    </location>
</feature>
<feature type="compositionally biased region" description="Low complexity" evidence="2">
    <location>
        <begin position="338"/>
        <end position="349"/>
    </location>
</feature>
<dbReference type="PaxDb" id="35128-Thaps21576"/>
<dbReference type="EMBL" id="CM000639">
    <property type="protein sequence ID" value="EED95566.1"/>
    <property type="molecule type" value="Genomic_DNA"/>
</dbReference>
<dbReference type="KEGG" id="tps:THAPSDRAFT_21576"/>
<protein>
    <submittedName>
        <fullName evidence="3">Uncharacterized protein</fullName>
    </submittedName>
</protein>
<feature type="compositionally biased region" description="Polar residues" evidence="2">
    <location>
        <begin position="162"/>
        <end position="191"/>
    </location>
</feature>
<feature type="region of interest" description="Disordered" evidence="2">
    <location>
        <begin position="338"/>
        <end position="432"/>
    </location>
</feature>
<name>B8BW34_THAPS</name>
<feature type="compositionally biased region" description="Basic and acidic residues" evidence="2">
    <location>
        <begin position="404"/>
        <end position="416"/>
    </location>
</feature>
<dbReference type="PANTHER" id="PTHR36911:SF1">
    <property type="entry name" value="LIM ZINC-BINDING DOMAIN-CONTAINING PROTEIN"/>
    <property type="match status" value="1"/>
</dbReference>
<keyword evidence="1" id="KW-0175">Coiled coil</keyword>
<sequence length="833" mass="92889">MEVEVGGVMDRTSSDVGLWCQQFVNMLVPRHKRRPIDVLRSQSTGWFTGGLQPLELSQIHHTLIDDELQNCERLLVSPHQPTSTTKMPSSQHHTEEEENDAYSRDSGFLSWDESRRSGSYLEDQMHHHQLQHHQGSHQQSHEQMMQRMHSQSRQQMNQQQMTTSYSPNENGQQHRNHQQRMSPYANTNSSPYAKASQTQTHHHQQQQAYTPSPNQYSHHNQQQHQQHHQLSNVSPSFPPHPPFSSPGSGGNLKINRGVSTPIMTTSSSNTNTTTTSSNYNNKSNEAPIRSPITPFRPMPPREFSLKRLGSENSGIMGRVLPTLPGNKKSEVVVNNSVNNNNNNSNNNVGGIDGVNGGQGNRDGGGSAGAGQLQRRRMFNTVNQDNTNTNLNTTTNNNNNNSSSNHERTHSNIAKDDDEHEEDHDQQTIYSTTPHSVCYSMGRISEEESTMCSGFSAGLEKSFLMGGGASGGGSSSKGSAGSKGSSGNGNGGGSSGRETCQSLHSVSELLRWQGELEGGGGELSLAVKEAIQHYSAQYNEHVFGTDQLQQQQASLSPQSNLQQMQRQWQWQAPMPPNQSLSPNFYNPIHKQRPDSSPGNKNGSSPRSPSQREEDNKLLKNASSGTNTSSDADHISTVDLAMIQKTMSQMTSMMEELQTSNAEMRKTCAEVQQSNAEMQKSNAELQKSNAELLQTIHRQRDRIQSLEETTLSLQSECIALRDLIESIQSPPTSTVKQRAPDALLEQMGRFKSCRRMRIRALFSAPDEEQVLERIQYYAQDDDPSQMERFWDLMSELHEEAIDDTPDPEGDENEDAKTTSLDLSWTLITDQRMRTT</sequence>
<reference evidence="3 4" key="2">
    <citation type="journal article" date="2008" name="Nature">
        <title>The Phaeodactylum genome reveals the evolutionary history of diatom genomes.</title>
        <authorList>
            <person name="Bowler C."/>
            <person name="Allen A.E."/>
            <person name="Badger J.H."/>
            <person name="Grimwood J."/>
            <person name="Jabbari K."/>
            <person name="Kuo A."/>
            <person name="Maheswari U."/>
            <person name="Martens C."/>
            <person name="Maumus F."/>
            <person name="Otillar R.P."/>
            <person name="Rayko E."/>
            <person name="Salamov A."/>
            <person name="Vandepoele K."/>
            <person name="Beszteri B."/>
            <person name="Gruber A."/>
            <person name="Heijde M."/>
            <person name="Katinka M."/>
            <person name="Mock T."/>
            <person name="Valentin K."/>
            <person name="Verret F."/>
            <person name="Berges J.A."/>
            <person name="Brownlee C."/>
            <person name="Cadoret J.P."/>
            <person name="Chiovitti A."/>
            <person name="Choi C.J."/>
            <person name="Coesel S."/>
            <person name="De Martino A."/>
            <person name="Detter J.C."/>
            <person name="Durkin C."/>
            <person name="Falciatore A."/>
            <person name="Fournet J."/>
            <person name="Haruta M."/>
            <person name="Huysman M.J."/>
            <person name="Jenkins B.D."/>
            <person name="Jiroutova K."/>
            <person name="Jorgensen R.E."/>
            <person name="Joubert Y."/>
            <person name="Kaplan A."/>
            <person name="Kroger N."/>
            <person name="Kroth P.G."/>
            <person name="La Roche J."/>
            <person name="Lindquist E."/>
            <person name="Lommer M."/>
            <person name="Martin-Jezequel V."/>
            <person name="Lopez P.J."/>
            <person name="Lucas S."/>
            <person name="Mangogna M."/>
            <person name="McGinnis K."/>
            <person name="Medlin L.K."/>
            <person name="Montsant A."/>
            <person name="Oudot-Le Secq M.P."/>
            <person name="Napoli C."/>
            <person name="Obornik M."/>
            <person name="Parker M.S."/>
            <person name="Petit J.L."/>
            <person name="Porcel B.M."/>
            <person name="Poulsen N."/>
            <person name="Robison M."/>
            <person name="Rychlewski L."/>
            <person name="Rynearson T.A."/>
            <person name="Schmutz J."/>
            <person name="Shapiro H."/>
            <person name="Siaut M."/>
            <person name="Stanley M."/>
            <person name="Sussman M.R."/>
            <person name="Taylor A.R."/>
            <person name="Vardi A."/>
            <person name="von Dassow P."/>
            <person name="Vyverman W."/>
            <person name="Willis A."/>
            <person name="Wyrwicz L.S."/>
            <person name="Rokhsar D.S."/>
            <person name="Weissenbach J."/>
            <person name="Armbrust E.V."/>
            <person name="Green B.R."/>
            <person name="Van de Peer Y."/>
            <person name="Grigoriev I.V."/>
        </authorList>
    </citation>
    <scope>NUCLEOTIDE SEQUENCE [LARGE SCALE GENOMIC DNA]</scope>
    <source>
        <strain evidence="3 4">CCMP1335</strain>
    </source>
</reference>
<feature type="region of interest" description="Disordered" evidence="2">
    <location>
        <begin position="79"/>
        <end position="109"/>
    </location>
</feature>
<feature type="coiled-coil region" evidence="1">
    <location>
        <begin position="652"/>
        <end position="714"/>
    </location>
</feature>
<feature type="compositionally biased region" description="Low complexity" evidence="2">
    <location>
        <begin position="136"/>
        <end position="161"/>
    </location>
</feature>
<keyword evidence="4" id="KW-1185">Reference proteome</keyword>
<feature type="compositionally biased region" description="Polar residues" evidence="2">
    <location>
        <begin position="619"/>
        <end position="628"/>
    </location>
</feature>
<feature type="compositionally biased region" description="Polar residues" evidence="2">
    <location>
        <begin position="79"/>
        <end position="91"/>
    </location>
</feature>
<evidence type="ECO:0000313" key="3">
    <source>
        <dbReference type="EMBL" id="EED95566.1"/>
    </source>
</evidence>
<feature type="compositionally biased region" description="Low complexity" evidence="2">
    <location>
        <begin position="548"/>
        <end position="570"/>
    </location>
</feature>
<feature type="region of interest" description="Disordered" evidence="2">
    <location>
        <begin position="796"/>
        <end position="819"/>
    </location>
</feature>
<dbReference type="Proteomes" id="UP000001449">
    <property type="component" value="Chromosome 2"/>
</dbReference>
<organism evidence="3 4">
    <name type="scientific">Thalassiosira pseudonana</name>
    <name type="common">Marine diatom</name>
    <name type="synonym">Cyclotella nana</name>
    <dbReference type="NCBI Taxonomy" id="35128"/>
    <lineage>
        <taxon>Eukaryota</taxon>
        <taxon>Sar</taxon>
        <taxon>Stramenopiles</taxon>
        <taxon>Ochrophyta</taxon>
        <taxon>Bacillariophyta</taxon>
        <taxon>Coscinodiscophyceae</taxon>
        <taxon>Thalassiosirophycidae</taxon>
        <taxon>Thalassiosirales</taxon>
        <taxon>Thalassiosiraceae</taxon>
        <taxon>Thalassiosira</taxon>
    </lineage>
</organism>
<dbReference type="HOGENOM" id="CLU_340834_0_0_1"/>
<feature type="region of interest" description="Disordered" evidence="2">
    <location>
        <begin position="126"/>
        <end position="298"/>
    </location>
</feature>
<feature type="compositionally biased region" description="Polar residues" evidence="2">
    <location>
        <begin position="593"/>
        <end position="607"/>
    </location>
</feature>
<dbReference type="RefSeq" id="XP_002288123.1">
    <property type="nucleotide sequence ID" value="XM_002288087.1"/>
</dbReference>
<feature type="compositionally biased region" description="Polar residues" evidence="2">
    <location>
        <begin position="208"/>
        <end position="217"/>
    </location>
</feature>
<evidence type="ECO:0000256" key="1">
    <source>
        <dbReference type="SAM" id="Coils"/>
    </source>
</evidence>
<dbReference type="GeneID" id="7452135"/>
<proteinExistence type="predicted"/>
<feature type="compositionally biased region" description="Low complexity" evidence="2">
    <location>
        <begin position="379"/>
        <end position="403"/>
    </location>
</feature>
<dbReference type="AlphaFoldDB" id="B8BW34"/>
<feature type="compositionally biased region" description="Gly residues" evidence="2">
    <location>
        <begin position="350"/>
        <end position="368"/>
    </location>
</feature>
<dbReference type="InParanoid" id="B8BW34"/>
<evidence type="ECO:0000256" key="2">
    <source>
        <dbReference type="SAM" id="MobiDB-lite"/>
    </source>
</evidence>
<reference evidence="3 4" key="1">
    <citation type="journal article" date="2004" name="Science">
        <title>The genome of the diatom Thalassiosira pseudonana: ecology, evolution, and metabolism.</title>
        <authorList>
            <person name="Armbrust E.V."/>
            <person name="Berges J.A."/>
            <person name="Bowler C."/>
            <person name="Green B.R."/>
            <person name="Martinez D."/>
            <person name="Putnam N.H."/>
            <person name="Zhou S."/>
            <person name="Allen A.E."/>
            <person name="Apt K.E."/>
            <person name="Bechner M."/>
            <person name="Brzezinski M.A."/>
            <person name="Chaal B.K."/>
            <person name="Chiovitti A."/>
            <person name="Davis A.K."/>
            <person name="Demarest M.S."/>
            <person name="Detter J.C."/>
            <person name="Glavina T."/>
            <person name="Goodstein D."/>
            <person name="Hadi M.Z."/>
            <person name="Hellsten U."/>
            <person name="Hildebrand M."/>
            <person name="Jenkins B.D."/>
            <person name="Jurka J."/>
            <person name="Kapitonov V.V."/>
            <person name="Kroger N."/>
            <person name="Lau W.W."/>
            <person name="Lane T.W."/>
            <person name="Larimer F.W."/>
            <person name="Lippmeier J.C."/>
            <person name="Lucas S."/>
            <person name="Medina M."/>
            <person name="Montsant A."/>
            <person name="Obornik M."/>
            <person name="Parker M.S."/>
            <person name="Palenik B."/>
            <person name="Pazour G.J."/>
            <person name="Richardson P.M."/>
            <person name="Rynearson T.A."/>
            <person name="Saito M.A."/>
            <person name="Schwartz D.C."/>
            <person name="Thamatrakoln K."/>
            <person name="Valentin K."/>
            <person name="Vardi A."/>
            <person name="Wilkerson F.P."/>
            <person name="Rokhsar D.S."/>
        </authorList>
    </citation>
    <scope>NUCLEOTIDE SEQUENCE [LARGE SCALE GENOMIC DNA]</scope>
    <source>
        <strain evidence="3 4">CCMP1335</strain>
    </source>
</reference>
<feature type="compositionally biased region" description="Low complexity" evidence="2">
    <location>
        <begin position="264"/>
        <end position="284"/>
    </location>
</feature>
<accession>B8BW34</accession>
<feature type="compositionally biased region" description="Gly residues" evidence="2">
    <location>
        <begin position="483"/>
        <end position="494"/>
    </location>
</feature>
<feature type="region of interest" description="Disordered" evidence="2">
    <location>
        <begin position="548"/>
        <end position="631"/>
    </location>
</feature>
<feature type="compositionally biased region" description="Acidic residues" evidence="2">
    <location>
        <begin position="798"/>
        <end position="811"/>
    </location>
</feature>
<gene>
    <name evidence="3" type="ORF">THAPSDRAFT_21576</name>
</gene>